<evidence type="ECO:0000256" key="1">
    <source>
        <dbReference type="ARBA" id="ARBA00004651"/>
    </source>
</evidence>
<feature type="transmembrane region" description="Helical" evidence="6">
    <location>
        <begin position="381"/>
        <end position="400"/>
    </location>
</feature>
<dbReference type="GO" id="GO:0005886">
    <property type="term" value="C:plasma membrane"/>
    <property type="evidence" value="ECO:0007669"/>
    <property type="project" value="UniProtKB-SubCell"/>
</dbReference>
<dbReference type="InterPro" id="IPR011701">
    <property type="entry name" value="MFS"/>
</dbReference>
<feature type="transmembrane region" description="Helical" evidence="6">
    <location>
        <begin position="235"/>
        <end position="257"/>
    </location>
</feature>
<feature type="transmembrane region" description="Helical" evidence="6">
    <location>
        <begin position="320"/>
        <end position="342"/>
    </location>
</feature>
<dbReference type="Gene3D" id="1.20.1250.20">
    <property type="entry name" value="MFS general substrate transporter like domains"/>
    <property type="match status" value="1"/>
</dbReference>
<feature type="transmembrane region" description="Helical" evidence="6">
    <location>
        <begin position="354"/>
        <end position="375"/>
    </location>
</feature>
<evidence type="ECO:0000313" key="8">
    <source>
        <dbReference type="Proteomes" id="UP001231701"/>
    </source>
</evidence>
<proteinExistence type="predicted"/>
<evidence type="ECO:0000256" key="5">
    <source>
        <dbReference type="ARBA" id="ARBA00023136"/>
    </source>
</evidence>
<sequence length="416" mass="41731">MTERTTHTGKSTRGSWPVVRVLRDRNAGLYLAGVVVSGFGSSALGLAAGVWVKDLTGSDGLAALCLLALWAPTVAGPALGAVADRVRRKPLLIAANLLPAGLLPTLFAVDSPGALWLLFAVLFVYGVAGVVQDAAESALVATAVDPRLLGDFNGLRMTANEGMKLVAPLAGAGLYAAYGGPGVAALDAATFVLAAGLYAALRVREAPPRRPTATWRRRTAEGARYLWGHPGLRPLVLAGGATMLCAGVGGATLYAVVDALGRSPAYAGVLYAVQGAGSVVAGVLSGPALRRLGAHRYGAAGVALFGVAVAVRAVPSDAVAWASGAAVGLGLPAVLIAALTAVQRGTPGPLLGRVSATAGTLVFAPNVLGLAAGALLVETVALPLLLPSLGAVLLATAVALGRRRDAEAVPTRAERL</sequence>
<organism evidence="7 8">
    <name type="scientific">Streptomyces rochei</name>
    <name type="common">Streptomyces parvullus</name>
    <dbReference type="NCBI Taxonomy" id="1928"/>
    <lineage>
        <taxon>Bacteria</taxon>
        <taxon>Bacillati</taxon>
        <taxon>Actinomycetota</taxon>
        <taxon>Actinomycetes</taxon>
        <taxon>Kitasatosporales</taxon>
        <taxon>Streptomycetaceae</taxon>
        <taxon>Streptomyces</taxon>
        <taxon>Streptomyces rochei group</taxon>
    </lineage>
</organism>
<protein>
    <submittedName>
        <fullName evidence="7">MFS transporter</fullName>
    </submittedName>
</protein>
<feature type="transmembrane region" description="Helical" evidence="6">
    <location>
        <begin position="29"/>
        <end position="49"/>
    </location>
</feature>
<dbReference type="Pfam" id="PF07690">
    <property type="entry name" value="MFS_1"/>
    <property type="match status" value="1"/>
</dbReference>
<dbReference type="InterPro" id="IPR036259">
    <property type="entry name" value="MFS_trans_sf"/>
</dbReference>
<dbReference type="AlphaFoldDB" id="A0AAX3ZG78"/>
<dbReference type="RefSeq" id="WP_306691801.1">
    <property type="nucleotide sequence ID" value="NZ_CP121271.1"/>
</dbReference>
<feature type="transmembrane region" description="Helical" evidence="6">
    <location>
        <begin position="61"/>
        <end position="83"/>
    </location>
</feature>
<keyword evidence="2" id="KW-1003">Cell membrane</keyword>
<evidence type="ECO:0000256" key="3">
    <source>
        <dbReference type="ARBA" id="ARBA00022692"/>
    </source>
</evidence>
<dbReference type="GO" id="GO:0022857">
    <property type="term" value="F:transmembrane transporter activity"/>
    <property type="evidence" value="ECO:0007669"/>
    <property type="project" value="InterPro"/>
</dbReference>
<dbReference type="Proteomes" id="UP001231701">
    <property type="component" value="Chromosome"/>
</dbReference>
<reference evidence="7" key="1">
    <citation type="submission" date="2023-03" db="EMBL/GenBank/DDBJ databases">
        <title>Borrelidin-producing and root-colonizing Streptomyces rochei is a potent biopesticide for soil-borne oomycete-caused plant diseases.</title>
        <authorList>
            <person name="Zhou D."/>
            <person name="Wang X."/>
            <person name="Navarro-Munoz J.C."/>
            <person name="Li W."/>
            <person name="Li J."/>
            <person name="Jiu M."/>
            <person name="Deng S."/>
            <person name="Ye Y."/>
            <person name="Daly P."/>
            <person name="Wei L."/>
        </authorList>
    </citation>
    <scope>NUCLEOTIDE SEQUENCE</scope>
    <source>
        <strain evidence="7">JK1</strain>
    </source>
</reference>
<keyword evidence="3 6" id="KW-0812">Transmembrane</keyword>
<dbReference type="SUPFAM" id="SSF103473">
    <property type="entry name" value="MFS general substrate transporter"/>
    <property type="match status" value="1"/>
</dbReference>
<dbReference type="PANTHER" id="PTHR23513:SF6">
    <property type="entry name" value="MAJOR FACILITATOR SUPERFAMILY ASSOCIATED DOMAIN-CONTAINING PROTEIN"/>
    <property type="match status" value="1"/>
</dbReference>
<dbReference type="PANTHER" id="PTHR23513">
    <property type="entry name" value="INTEGRAL MEMBRANE EFFLUX PROTEIN-RELATED"/>
    <property type="match status" value="1"/>
</dbReference>
<dbReference type="CDD" id="cd06173">
    <property type="entry name" value="MFS_MefA_like"/>
    <property type="match status" value="1"/>
</dbReference>
<keyword evidence="4 6" id="KW-1133">Transmembrane helix</keyword>
<feature type="transmembrane region" description="Helical" evidence="6">
    <location>
        <begin position="297"/>
        <end position="314"/>
    </location>
</feature>
<feature type="transmembrane region" description="Helical" evidence="6">
    <location>
        <begin position="263"/>
        <end position="285"/>
    </location>
</feature>
<evidence type="ECO:0000256" key="6">
    <source>
        <dbReference type="SAM" id="Phobius"/>
    </source>
</evidence>
<gene>
    <name evidence="7" type="ORF">P7W03_09385</name>
</gene>
<comment type="subcellular location">
    <subcellularLocation>
        <location evidence="1">Cell membrane</location>
        <topology evidence="1">Multi-pass membrane protein</topology>
    </subcellularLocation>
</comment>
<keyword evidence="5 6" id="KW-0472">Membrane</keyword>
<name>A0AAX3ZG78_STRRO</name>
<evidence type="ECO:0000256" key="4">
    <source>
        <dbReference type="ARBA" id="ARBA00022989"/>
    </source>
</evidence>
<evidence type="ECO:0000256" key="2">
    <source>
        <dbReference type="ARBA" id="ARBA00022475"/>
    </source>
</evidence>
<evidence type="ECO:0000313" key="7">
    <source>
        <dbReference type="EMBL" id="WMC85763.1"/>
    </source>
</evidence>
<accession>A0AAX3ZG78</accession>
<feature type="transmembrane region" description="Helical" evidence="6">
    <location>
        <begin position="115"/>
        <end position="141"/>
    </location>
</feature>
<feature type="transmembrane region" description="Helical" evidence="6">
    <location>
        <begin position="90"/>
        <end position="109"/>
    </location>
</feature>
<dbReference type="EMBL" id="CP121271">
    <property type="protein sequence ID" value="WMC85763.1"/>
    <property type="molecule type" value="Genomic_DNA"/>
</dbReference>
<dbReference type="GeneID" id="90942235"/>